<proteinExistence type="predicted"/>
<evidence type="ECO:0000313" key="2">
    <source>
        <dbReference type="EMBL" id="PAN46782.2"/>
    </source>
</evidence>
<dbReference type="EMBL" id="CM008054">
    <property type="protein sequence ID" value="PAN46782.2"/>
    <property type="molecule type" value="Genomic_DNA"/>
</dbReference>
<sequence length="128" mass="14058">MTPARIETRCESDGLVSAWLGMETVPPPPRSRTEPDLPPSGTDSAWRRERGREETARRQREKTARQRLGREVTWILPCRSCRTATAWESGQRVGGVDVGVAGGAERRVGAAGARSQTLAWPASQPAHR</sequence>
<dbReference type="Proteomes" id="UP000243499">
    <property type="component" value="Chromosome 9"/>
</dbReference>
<feature type="region of interest" description="Disordered" evidence="1">
    <location>
        <begin position="17"/>
        <end position="67"/>
    </location>
</feature>
<evidence type="ECO:0000256" key="1">
    <source>
        <dbReference type="SAM" id="MobiDB-lite"/>
    </source>
</evidence>
<feature type="compositionally biased region" description="Basic and acidic residues" evidence="1">
    <location>
        <begin position="45"/>
        <end position="67"/>
    </location>
</feature>
<accession>A0A2S3ILC6</accession>
<reference evidence="2" key="1">
    <citation type="submission" date="2018-04" db="EMBL/GenBank/DDBJ databases">
        <title>WGS assembly of Panicum hallii.</title>
        <authorList>
            <person name="Lovell J."/>
            <person name="Jenkins J."/>
            <person name="Lowry D."/>
            <person name="Mamidi S."/>
            <person name="Sreedasyam A."/>
            <person name="Weng X."/>
            <person name="Barry K."/>
            <person name="Bonette J."/>
            <person name="Campitelli B."/>
            <person name="Daum C."/>
            <person name="Gordon S."/>
            <person name="Gould B."/>
            <person name="Lipzen A."/>
            <person name="Macqueen A."/>
            <person name="Palacio-Mejia J."/>
            <person name="Plott C."/>
            <person name="Shakirov E."/>
            <person name="Shu S."/>
            <person name="Yoshinaga Y."/>
            <person name="Zane M."/>
            <person name="Rokhsar D."/>
            <person name="Grimwood J."/>
            <person name="Schmutz J."/>
            <person name="Juenger T."/>
        </authorList>
    </citation>
    <scope>NUCLEOTIDE SEQUENCE [LARGE SCALE GENOMIC DNA]</scope>
    <source>
        <strain evidence="2">FIL2</strain>
    </source>
</reference>
<protein>
    <submittedName>
        <fullName evidence="2">Uncharacterized protein</fullName>
    </submittedName>
</protein>
<name>A0A2S3ILC6_9POAL</name>
<organism evidence="2">
    <name type="scientific">Panicum hallii</name>
    <dbReference type="NCBI Taxonomy" id="206008"/>
    <lineage>
        <taxon>Eukaryota</taxon>
        <taxon>Viridiplantae</taxon>
        <taxon>Streptophyta</taxon>
        <taxon>Embryophyta</taxon>
        <taxon>Tracheophyta</taxon>
        <taxon>Spermatophyta</taxon>
        <taxon>Magnoliopsida</taxon>
        <taxon>Liliopsida</taxon>
        <taxon>Poales</taxon>
        <taxon>Poaceae</taxon>
        <taxon>PACMAD clade</taxon>
        <taxon>Panicoideae</taxon>
        <taxon>Panicodae</taxon>
        <taxon>Paniceae</taxon>
        <taxon>Panicinae</taxon>
        <taxon>Panicum</taxon>
        <taxon>Panicum sect. Panicum</taxon>
    </lineage>
</organism>
<dbReference type="AlphaFoldDB" id="A0A2S3ILC6"/>
<gene>
    <name evidence="2" type="ORF">PAHAL_9G217500</name>
</gene>
<dbReference type="Gramene" id="PAN46782">
    <property type="protein sequence ID" value="PAN46782"/>
    <property type="gene ID" value="PAHAL_9G217500"/>
</dbReference>